<evidence type="ECO:0000256" key="1">
    <source>
        <dbReference type="ARBA" id="ARBA00004496"/>
    </source>
</evidence>
<dbReference type="SMART" id="SM00757">
    <property type="entry name" value="CRA"/>
    <property type="match status" value="1"/>
</dbReference>
<dbReference type="InterPro" id="IPR044063">
    <property type="entry name" value="ZF_RING_GID"/>
</dbReference>
<evidence type="ECO:0000313" key="10">
    <source>
        <dbReference type="EMBL" id="KAJ6239580.1"/>
    </source>
</evidence>
<name>A0ABQ8Y4P3_9EUKA</name>
<dbReference type="InterPro" id="IPR024964">
    <property type="entry name" value="CTLH/CRA"/>
</dbReference>
<evidence type="ECO:0000313" key="11">
    <source>
        <dbReference type="Proteomes" id="UP001150062"/>
    </source>
</evidence>
<dbReference type="EMBL" id="JAOAOG010000221">
    <property type="protein sequence ID" value="KAJ6239580.1"/>
    <property type="molecule type" value="Genomic_DNA"/>
</dbReference>
<dbReference type="PANTHER" id="PTHR12170">
    <property type="entry name" value="MACROPHAGE ERYTHROBLAST ATTACHER-RELATED"/>
    <property type="match status" value="1"/>
</dbReference>
<organism evidence="10 11">
    <name type="scientific">Anaeramoeba flamelloides</name>
    <dbReference type="NCBI Taxonomy" id="1746091"/>
    <lineage>
        <taxon>Eukaryota</taxon>
        <taxon>Metamonada</taxon>
        <taxon>Anaeramoebidae</taxon>
        <taxon>Anaeramoeba</taxon>
    </lineage>
</organism>
<keyword evidence="4 6" id="KW-0863">Zinc-finger</keyword>
<comment type="caution">
    <text evidence="10">The sequence shown here is derived from an EMBL/GenBank/DDBJ whole genome shotgun (WGS) entry which is preliminary data.</text>
</comment>
<evidence type="ECO:0000256" key="6">
    <source>
        <dbReference type="PROSITE-ProRule" id="PRU01215"/>
    </source>
</evidence>
<dbReference type="GO" id="GO:0016740">
    <property type="term" value="F:transferase activity"/>
    <property type="evidence" value="ECO:0007669"/>
    <property type="project" value="UniProtKB-KW"/>
</dbReference>
<dbReference type="PROSITE" id="PS50897">
    <property type="entry name" value="CTLH"/>
    <property type="match status" value="1"/>
</dbReference>
<dbReference type="InterPro" id="IPR006595">
    <property type="entry name" value="CTLH_C"/>
</dbReference>
<evidence type="ECO:0000256" key="5">
    <source>
        <dbReference type="ARBA" id="ARBA00022833"/>
    </source>
</evidence>
<evidence type="ECO:0000256" key="3">
    <source>
        <dbReference type="ARBA" id="ARBA00022723"/>
    </source>
</evidence>
<dbReference type="Proteomes" id="UP001150062">
    <property type="component" value="Unassembled WGS sequence"/>
</dbReference>
<protein>
    <submittedName>
        <fullName evidence="10">E3 ubiquitin-protein transferase maea</fullName>
    </submittedName>
</protein>
<reference evidence="10" key="1">
    <citation type="submission" date="2022-08" db="EMBL/GenBank/DDBJ databases">
        <title>Novel sulfate-reducing endosymbionts in the free-living metamonad Anaeramoeba.</title>
        <authorList>
            <person name="Jerlstrom-Hultqvist J."/>
            <person name="Cepicka I."/>
            <person name="Gallot-Lavallee L."/>
            <person name="Salas-Leiva D."/>
            <person name="Curtis B.A."/>
            <person name="Zahonova K."/>
            <person name="Pipaliya S."/>
            <person name="Dacks J."/>
            <person name="Roger A.J."/>
        </authorList>
    </citation>
    <scope>NUCLEOTIDE SEQUENCE</scope>
    <source>
        <strain evidence="10">Schooner1</strain>
    </source>
</reference>
<feature type="compositionally biased region" description="Basic and acidic residues" evidence="7">
    <location>
        <begin position="405"/>
        <end position="414"/>
    </location>
</feature>
<dbReference type="Pfam" id="PF10607">
    <property type="entry name" value="CTLH"/>
    <property type="match status" value="1"/>
</dbReference>
<dbReference type="PANTHER" id="PTHR12170:SF2">
    <property type="entry name" value="E3 UBIQUITIN-PROTEIN TRANSFERASE MAEA"/>
    <property type="match status" value="1"/>
</dbReference>
<evidence type="ECO:0000256" key="2">
    <source>
        <dbReference type="ARBA" id="ARBA00022490"/>
    </source>
</evidence>
<keyword evidence="2" id="KW-0963">Cytoplasm</keyword>
<feature type="domain" description="RING-Gid-type" evidence="9">
    <location>
        <begin position="455"/>
        <end position="524"/>
    </location>
</feature>
<evidence type="ECO:0000259" key="9">
    <source>
        <dbReference type="PROSITE" id="PS51867"/>
    </source>
</evidence>
<evidence type="ECO:0000256" key="7">
    <source>
        <dbReference type="SAM" id="MobiDB-lite"/>
    </source>
</evidence>
<feature type="region of interest" description="Disordered" evidence="7">
    <location>
        <begin position="397"/>
        <end position="422"/>
    </location>
</feature>
<accession>A0ABQ8Y4P3</accession>
<comment type="subcellular location">
    <subcellularLocation>
        <location evidence="1">Cytoplasm</location>
    </subcellularLocation>
</comment>
<sequence>MNLQKSLIQPCFEQLSRRLHKQYSLLNKTLTASFKILYSLPKNQNVGSDKIVEQMKKEIERLSKLQKDLNNYSKDDQLIIKKMQLRLQYHLSLLQVTQKNKTKNEEENENQEENKQEKDKDKEIKKENEIKEEKNMDKEKDKHIEIEKEKYMNIEENIDKEKKKENGNEKEKEKEKEQENEKDTKFFQDQIKLRKLELNRKLTEYMFRKGYNKTGTMLTERHQFLKQLVDQSLFLQGKKVSVSLSKHNLSIPLKWCLINRSKLKKIDSRFEFQLKKQQFIEIMRKGNRKEAINYARKNFPPWVGKCFSEIKSVMGLLAFPTPNEQSSIPNEEKEPFEILPERYQLLYGEHSWRKLNELFTREHVVLFGLSESPSIEVEFKAGICAVKTASCHSLHKKNQNNQQKITEHGTEKGKKMGKKKKNKKDSVLKGFDLFKEKKNINTNDNNDVVDRNTNCPTCHPIVNKIAKNYPRNLITHSLIICPLSGQIMTPDNPPMIFPNGNAYSLDEMKKMAEQNNGIVTDIKTNQKFKFTQLRKAFIV</sequence>
<dbReference type="PROSITE" id="PS51867">
    <property type="entry name" value="ZF_RING_GID"/>
    <property type="match status" value="1"/>
</dbReference>
<keyword evidence="10" id="KW-0808">Transferase</keyword>
<evidence type="ECO:0000256" key="4">
    <source>
        <dbReference type="ARBA" id="ARBA00022771"/>
    </source>
</evidence>
<keyword evidence="3" id="KW-0479">Metal-binding</keyword>
<feature type="domain" description="CTLH" evidence="8">
    <location>
        <begin position="253"/>
        <end position="290"/>
    </location>
</feature>
<evidence type="ECO:0000259" key="8">
    <source>
        <dbReference type="PROSITE" id="PS50897"/>
    </source>
</evidence>
<dbReference type="InterPro" id="IPR013144">
    <property type="entry name" value="CRA_dom"/>
</dbReference>
<dbReference type="InterPro" id="IPR045098">
    <property type="entry name" value="Fyv10_fam"/>
</dbReference>
<gene>
    <name evidence="10" type="ORF">M0813_25042</name>
</gene>
<feature type="compositionally biased region" description="Basic and acidic residues" evidence="7">
    <location>
        <begin position="112"/>
        <end position="183"/>
    </location>
</feature>
<proteinExistence type="predicted"/>
<dbReference type="SMART" id="SM00668">
    <property type="entry name" value="CTLH"/>
    <property type="match status" value="1"/>
</dbReference>
<dbReference type="CDD" id="cd16659">
    <property type="entry name" value="RING-Ubox_Emp"/>
    <property type="match status" value="1"/>
</dbReference>
<feature type="region of interest" description="Disordered" evidence="7">
    <location>
        <begin position="98"/>
        <end position="183"/>
    </location>
</feature>
<feature type="zinc finger region" description="RING-Gid-type" evidence="6">
    <location>
        <begin position="455"/>
        <end position="524"/>
    </location>
</feature>
<keyword evidence="11" id="KW-1185">Reference proteome</keyword>
<keyword evidence="5" id="KW-0862">Zinc</keyword>